<dbReference type="GO" id="GO:0048268">
    <property type="term" value="P:clathrin coat assembly"/>
    <property type="evidence" value="ECO:0007669"/>
    <property type="project" value="InterPro"/>
</dbReference>
<dbReference type="GO" id="GO:0005545">
    <property type="term" value="F:1-phosphatidylinositol binding"/>
    <property type="evidence" value="ECO:0007669"/>
    <property type="project" value="InterPro"/>
</dbReference>
<evidence type="ECO:0000256" key="1">
    <source>
        <dbReference type="ARBA" id="ARBA00004132"/>
    </source>
</evidence>
<dbReference type="PANTHER" id="PTHR22951">
    <property type="entry name" value="CLATHRIN ASSEMBLY PROTEIN"/>
    <property type="match status" value="1"/>
</dbReference>
<evidence type="ECO:0000256" key="2">
    <source>
        <dbReference type="ARBA" id="ARBA00004555"/>
    </source>
</evidence>
<feature type="compositionally biased region" description="Basic and acidic residues" evidence="5">
    <location>
        <begin position="255"/>
        <end position="268"/>
    </location>
</feature>
<dbReference type="InterPro" id="IPR011417">
    <property type="entry name" value="ANTH_dom"/>
</dbReference>
<dbReference type="InterPro" id="IPR014712">
    <property type="entry name" value="ANTH_dom_sf"/>
</dbReference>
<evidence type="ECO:0000256" key="3">
    <source>
        <dbReference type="ARBA" id="ARBA00023034"/>
    </source>
</evidence>
<dbReference type="AlphaFoldDB" id="A0A6A3A5L3"/>
<dbReference type="Gene3D" id="1.25.40.90">
    <property type="match status" value="2"/>
</dbReference>
<comment type="subcellular location">
    <subcellularLocation>
        <location evidence="1">Cytoplasmic vesicle</location>
        <location evidence="1">Clathrin-coated vesicle</location>
    </subcellularLocation>
    <subcellularLocation>
        <location evidence="2">Golgi apparatus</location>
    </subcellularLocation>
</comment>
<dbReference type="Pfam" id="PF07651">
    <property type="entry name" value="ANTH"/>
    <property type="match status" value="3"/>
</dbReference>
<organism evidence="7 8">
    <name type="scientific">Hibiscus syriacus</name>
    <name type="common">Rose of Sharon</name>
    <dbReference type="NCBI Taxonomy" id="106335"/>
    <lineage>
        <taxon>Eukaryota</taxon>
        <taxon>Viridiplantae</taxon>
        <taxon>Streptophyta</taxon>
        <taxon>Embryophyta</taxon>
        <taxon>Tracheophyta</taxon>
        <taxon>Spermatophyta</taxon>
        <taxon>Magnoliopsida</taxon>
        <taxon>eudicotyledons</taxon>
        <taxon>Gunneridae</taxon>
        <taxon>Pentapetalae</taxon>
        <taxon>rosids</taxon>
        <taxon>malvids</taxon>
        <taxon>Malvales</taxon>
        <taxon>Malvaceae</taxon>
        <taxon>Malvoideae</taxon>
        <taxon>Hibiscus</taxon>
    </lineage>
</organism>
<dbReference type="GO" id="GO:0005905">
    <property type="term" value="C:clathrin-coated pit"/>
    <property type="evidence" value="ECO:0007669"/>
    <property type="project" value="TreeGrafter"/>
</dbReference>
<dbReference type="InterPro" id="IPR013809">
    <property type="entry name" value="ENTH"/>
</dbReference>
<dbReference type="GO" id="GO:0006900">
    <property type="term" value="P:vesicle budding from membrane"/>
    <property type="evidence" value="ECO:0007669"/>
    <property type="project" value="TreeGrafter"/>
</dbReference>
<evidence type="ECO:0000313" key="8">
    <source>
        <dbReference type="Proteomes" id="UP000436088"/>
    </source>
</evidence>
<keyword evidence="4" id="KW-0968">Cytoplasmic vesicle</keyword>
<dbReference type="GO" id="GO:0032050">
    <property type="term" value="F:clathrin heavy chain binding"/>
    <property type="evidence" value="ECO:0007669"/>
    <property type="project" value="TreeGrafter"/>
</dbReference>
<keyword evidence="8" id="KW-1185">Reference proteome</keyword>
<dbReference type="GO" id="GO:0005546">
    <property type="term" value="F:phosphatidylinositol-4,5-bisphosphate binding"/>
    <property type="evidence" value="ECO:0007669"/>
    <property type="project" value="TreeGrafter"/>
</dbReference>
<dbReference type="EMBL" id="VEPZ02001044">
    <property type="protein sequence ID" value="KAE8698522.1"/>
    <property type="molecule type" value="Genomic_DNA"/>
</dbReference>
<keyword evidence="3" id="KW-0333">Golgi apparatus</keyword>
<dbReference type="SMART" id="SM00273">
    <property type="entry name" value="ENTH"/>
    <property type="match status" value="1"/>
</dbReference>
<gene>
    <name evidence="7" type="ORF">F3Y22_tig00110597pilonHSYRG00343</name>
</gene>
<dbReference type="SUPFAM" id="SSF48464">
    <property type="entry name" value="ENTH/VHS domain"/>
    <property type="match status" value="1"/>
</dbReference>
<dbReference type="GO" id="GO:0005794">
    <property type="term" value="C:Golgi apparatus"/>
    <property type="evidence" value="ECO:0007669"/>
    <property type="project" value="UniProtKB-SubCell"/>
</dbReference>
<reference evidence="7" key="1">
    <citation type="submission" date="2019-09" db="EMBL/GenBank/DDBJ databases">
        <title>Draft genome information of white flower Hibiscus syriacus.</title>
        <authorList>
            <person name="Kim Y.-M."/>
        </authorList>
    </citation>
    <scope>NUCLEOTIDE SEQUENCE [LARGE SCALE GENOMIC DNA]</scope>
    <source>
        <strain evidence="7">YM2019G1</strain>
    </source>
</reference>
<protein>
    <recommendedName>
        <fullName evidence="6">ENTH domain-containing protein</fullName>
    </recommendedName>
</protein>
<dbReference type="GO" id="GO:0000149">
    <property type="term" value="F:SNARE binding"/>
    <property type="evidence" value="ECO:0007669"/>
    <property type="project" value="TreeGrafter"/>
</dbReference>
<dbReference type="GO" id="GO:0030136">
    <property type="term" value="C:clathrin-coated vesicle"/>
    <property type="evidence" value="ECO:0007669"/>
    <property type="project" value="UniProtKB-SubCell"/>
</dbReference>
<dbReference type="Proteomes" id="UP000436088">
    <property type="component" value="Unassembled WGS sequence"/>
</dbReference>
<dbReference type="GO" id="GO:0072583">
    <property type="term" value="P:clathrin-dependent endocytosis"/>
    <property type="evidence" value="ECO:0007669"/>
    <property type="project" value="InterPro"/>
</dbReference>
<dbReference type="PANTHER" id="PTHR22951:SF12">
    <property type="entry name" value="OS05G0426100 PROTEIN"/>
    <property type="match status" value="1"/>
</dbReference>
<evidence type="ECO:0000259" key="6">
    <source>
        <dbReference type="SMART" id="SM00273"/>
    </source>
</evidence>
<dbReference type="InterPro" id="IPR045192">
    <property type="entry name" value="AP180-like"/>
</dbReference>
<dbReference type="SUPFAM" id="SSF89009">
    <property type="entry name" value="GAT-like domain"/>
    <property type="match status" value="1"/>
</dbReference>
<evidence type="ECO:0000313" key="7">
    <source>
        <dbReference type="EMBL" id="KAE8698522.1"/>
    </source>
</evidence>
<name>A0A6A3A5L3_HIBSY</name>
<dbReference type="FunFam" id="1.20.58.150:FF:000005">
    <property type="entry name" value="putative clathrin assembly protein At2g25430"/>
    <property type="match status" value="1"/>
</dbReference>
<sequence length="435" mass="48555">MAPSKLKKAIGRVKDQTKISIAKVSGSTSLSDLDVAIVKATKHEEHPADDRYFREIIYITRSCIPARVFLFHTAWDSILNLSDFRDATRNESWDFSAFVRTYALYLDERLEYKIQDRRGEKPYKMMSGNDEEKEEESNDKDNVGAAKCHRVVTVALYQIVKESFQLYYDITEILSIYIDRFTELDLAESLNAYDIFCRQGKQLDELDNFYSWCKTAGIGQTSAYPEIEKITQKKLDLIDELVRVAGTGGESARGPVEKEPEKGKEGDDSKAIVRREFDYFNLGKDAMSSEEQAEKFALALFEDGVPARPPPSSGWESFEDEVDWGPTSIQWGSNFNHQKANLGGGLLMLDGMDQRGQSMKVMASQGATATGSASSIVFGSACRPEVLVLSAPLSSDGRTGASGEGDPFAASLVVAPPTYVQMSDMEKKQRFLEMK</sequence>
<dbReference type="InterPro" id="IPR008942">
    <property type="entry name" value="ENTH_VHS"/>
</dbReference>
<comment type="caution">
    <text evidence="7">The sequence shown here is derived from an EMBL/GenBank/DDBJ whole genome shotgun (WGS) entry which is preliminary data.</text>
</comment>
<evidence type="ECO:0000256" key="5">
    <source>
        <dbReference type="SAM" id="MobiDB-lite"/>
    </source>
</evidence>
<accession>A0A6A3A5L3</accession>
<feature type="region of interest" description="Disordered" evidence="5">
    <location>
        <begin position="248"/>
        <end position="268"/>
    </location>
</feature>
<dbReference type="Gene3D" id="1.20.58.150">
    <property type="entry name" value="ANTH domain"/>
    <property type="match status" value="1"/>
</dbReference>
<evidence type="ECO:0000256" key="4">
    <source>
        <dbReference type="ARBA" id="ARBA00023329"/>
    </source>
</evidence>
<feature type="domain" description="ENTH" evidence="6">
    <location>
        <begin position="31"/>
        <end position="120"/>
    </location>
</feature>
<proteinExistence type="predicted"/>